<dbReference type="AlphaFoldDB" id="A0AAT9GA22"/>
<evidence type="ECO:0000313" key="1">
    <source>
        <dbReference type="EMBL" id="BFD46646.1"/>
    </source>
</evidence>
<sequence>MEQITDGLKEQFAKNISLVIQQEGSKLRKCVTNGTQDTEVISFESMTNHEVESRTRHLIDPDNHLHGHYADDGDRDRLEQIEFKIPTISRRFLTASAYHWNATMDRNDKLNLLTDPTSHFPKMAGWAMGRQQDRVIISAFASPVRAGRTGNNVINFDVANNVVPVGLRVTDVNLSLNAQAAIAANRGIINSKRAGLTVDKLIKAHHILKKRSFGMYDKLYLLCSSNQISDLLRDPQITNYDYNNVRALVSGEVNSFLGFTFITSEMLGGIFDNTGDANLPRYAVKDCYAFNEGAIRFNTVSGSNKKGIEELVQYHYAKVLYYSEAFGASRDNEQAVVVIKCLENYDPTSHNGLLWQAVADNPHRKGVHSITMPWQMFGHQCRNSNDTEDINNDALAVIANNNLAMPQIIARRAVGAAVGGIVENEHDA</sequence>
<proteinExistence type="predicted"/>
<dbReference type="InterPro" id="IPR045565">
    <property type="entry name" value="Phage_capsid_2"/>
</dbReference>
<organism evidence="1">
    <name type="scientific">Candidatus Tisiphia endosymbiont of Sergentomyia squamirostris</name>
    <dbReference type="NCBI Taxonomy" id="3113639"/>
    <lineage>
        <taxon>Bacteria</taxon>
        <taxon>Pseudomonadati</taxon>
        <taxon>Pseudomonadota</taxon>
        <taxon>Alphaproteobacteria</taxon>
        <taxon>Rickettsiales</taxon>
        <taxon>Rickettsiaceae</taxon>
        <taxon>Rickettsieae</taxon>
        <taxon>Candidatus Tisiphia</taxon>
    </lineage>
</organism>
<name>A0AAT9GA22_9RICK</name>
<reference evidence="1" key="1">
    <citation type="submission" date="2024-01" db="EMBL/GenBank/DDBJ databases">
        <title>Sequencing the genomes of a sandfly, Sergentomyia squamirostris, and its two endosymbionts.</title>
        <authorList>
            <person name="Itokawa K."/>
            <person name="Sanjoba C."/>
        </authorList>
    </citation>
    <scope>NUCLEOTIDE SEQUENCE</scope>
    <source>
        <strain evidence="1">RiSSQ</strain>
    </source>
</reference>
<protein>
    <submittedName>
        <fullName evidence="1">Uncharacterized protein</fullName>
    </submittedName>
</protein>
<dbReference type="Pfam" id="PF19821">
    <property type="entry name" value="Phage_capsid_2"/>
    <property type="match status" value="1"/>
</dbReference>
<dbReference type="EMBL" id="AP029170">
    <property type="protein sequence ID" value="BFD46646.1"/>
    <property type="molecule type" value="Genomic_DNA"/>
</dbReference>
<gene>
    <name evidence="1" type="ORF">DMENIID0002_12920</name>
</gene>
<accession>A0AAT9GA22</accession>